<gene>
    <name evidence="2" type="ORF">NCTC11807_00072</name>
</gene>
<dbReference type="AlphaFoldDB" id="A0A380GW78"/>
<dbReference type="Proteomes" id="UP000255425">
    <property type="component" value="Unassembled WGS sequence"/>
</dbReference>
<dbReference type="PANTHER" id="PTHR43677">
    <property type="entry name" value="SHORT-CHAIN DEHYDROGENASE/REDUCTASE"/>
    <property type="match status" value="1"/>
</dbReference>
<evidence type="ECO:0000313" key="2">
    <source>
        <dbReference type="EMBL" id="SUM66951.1"/>
    </source>
</evidence>
<dbReference type="InterPro" id="IPR036291">
    <property type="entry name" value="NAD(P)-bd_dom_sf"/>
</dbReference>
<accession>A0A380GW78</accession>
<dbReference type="PANTHER" id="PTHR43677:SF4">
    <property type="entry name" value="QUINONE OXIDOREDUCTASE-LIKE PROTEIN 2"/>
    <property type="match status" value="1"/>
</dbReference>
<dbReference type="EMBL" id="UHDZ01000001">
    <property type="protein sequence ID" value="SUM66951.1"/>
    <property type="molecule type" value="Genomic_DNA"/>
</dbReference>
<reference evidence="2 3" key="1">
    <citation type="submission" date="2018-06" db="EMBL/GenBank/DDBJ databases">
        <authorList>
            <consortium name="Pathogen Informatics"/>
            <person name="Doyle S."/>
        </authorList>
    </citation>
    <scope>NUCLEOTIDE SEQUENCE [LARGE SCALE GENOMIC DNA]</scope>
    <source>
        <strain evidence="2 3">NCTC11807</strain>
    </source>
</reference>
<protein>
    <submittedName>
        <fullName evidence="2">PenN domain-containing protein</fullName>
    </submittedName>
</protein>
<dbReference type="SUPFAM" id="SSF50129">
    <property type="entry name" value="GroES-like"/>
    <property type="match status" value="1"/>
</dbReference>
<dbReference type="RefSeq" id="WP_115312471.1">
    <property type="nucleotide sequence ID" value="NZ_CP066042.1"/>
</dbReference>
<dbReference type="SUPFAM" id="SSF51735">
    <property type="entry name" value="NAD(P)-binding Rossmann-fold domains"/>
    <property type="match status" value="1"/>
</dbReference>
<keyword evidence="3" id="KW-1185">Reference proteome</keyword>
<dbReference type="InterPro" id="IPR051397">
    <property type="entry name" value="Zn-ADH-like_protein"/>
</dbReference>
<dbReference type="InterPro" id="IPR011032">
    <property type="entry name" value="GroES-like_sf"/>
</dbReference>
<dbReference type="GO" id="GO:0016491">
    <property type="term" value="F:oxidoreductase activity"/>
    <property type="evidence" value="ECO:0007669"/>
    <property type="project" value="TreeGrafter"/>
</dbReference>
<proteinExistence type="predicted"/>
<evidence type="ECO:0000259" key="1">
    <source>
        <dbReference type="Pfam" id="PF08240"/>
    </source>
</evidence>
<sequence length="372" mass="41503">MKVLALINTNLVSTEDVTMLPDVNIAGTPVQCGLIELERPSFKEDEADNEHFVLVKVDAFSCNYRDKGIILKATLKMQEDLNFQAPPFAYFGSDFVGTVVAKGRLVEEFEIGQRVIPNCAYPEPPFPGVAAGAVTNEASRGWLILHRSKLIQIPDEMDNTVAAGFSIGGQTSTSMVRRVNLKKNERALVLSGRSNTSMFITNNLIQKGIETTVLSTTDWTPEEQARIKPAQLYQIDRSMHNWEDGENLGQFDVVFDPYFDLHLEKAVNQMKSGGRYITCGFKNQHPNFAEDIDKFTSNNLKNIMKTVMINNLSLIGNCIGTSADLEHAISNYDKDKFIVPIDGCYSSEEGSDFIERTYNTRGRLGKAVMIYS</sequence>
<dbReference type="InterPro" id="IPR013154">
    <property type="entry name" value="ADH-like_N"/>
</dbReference>
<name>A0A380GW78_9STAP</name>
<feature type="domain" description="Alcohol dehydrogenase-like N-terminal" evidence="1">
    <location>
        <begin position="51"/>
        <end position="120"/>
    </location>
</feature>
<dbReference type="Pfam" id="PF08240">
    <property type="entry name" value="ADH_N"/>
    <property type="match status" value="1"/>
</dbReference>
<dbReference type="GeneID" id="63935347"/>
<dbReference type="Gene3D" id="3.90.180.10">
    <property type="entry name" value="Medium-chain alcohol dehydrogenases, catalytic domain"/>
    <property type="match status" value="1"/>
</dbReference>
<dbReference type="Gene3D" id="3.40.50.720">
    <property type="entry name" value="NAD(P)-binding Rossmann-like Domain"/>
    <property type="match status" value="1"/>
</dbReference>
<organism evidence="2 3">
    <name type="scientific">Staphylococcus saccharolyticus</name>
    <dbReference type="NCBI Taxonomy" id="33028"/>
    <lineage>
        <taxon>Bacteria</taxon>
        <taxon>Bacillati</taxon>
        <taxon>Bacillota</taxon>
        <taxon>Bacilli</taxon>
        <taxon>Bacillales</taxon>
        <taxon>Staphylococcaceae</taxon>
        <taxon>Staphylococcus</taxon>
    </lineage>
</organism>
<evidence type="ECO:0000313" key="3">
    <source>
        <dbReference type="Proteomes" id="UP000255425"/>
    </source>
</evidence>